<evidence type="ECO:0000256" key="4">
    <source>
        <dbReference type="ARBA" id="ARBA00034706"/>
    </source>
</evidence>
<dbReference type="EMBL" id="KV424144">
    <property type="protein sequence ID" value="KZT50791.1"/>
    <property type="molecule type" value="Genomic_DNA"/>
</dbReference>
<evidence type="ECO:0000313" key="7">
    <source>
        <dbReference type="Proteomes" id="UP000076842"/>
    </source>
</evidence>
<dbReference type="PANTHER" id="PTHR46126">
    <property type="entry name" value="DYNACTIN SUBUNIT 5"/>
    <property type="match status" value="1"/>
</dbReference>
<reference evidence="6 7" key="1">
    <citation type="journal article" date="2016" name="Mol. Biol. Evol.">
        <title>Comparative Genomics of Early-Diverging Mushroom-Forming Fungi Provides Insights into the Origins of Lignocellulose Decay Capabilities.</title>
        <authorList>
            <person name="Nagy L.G."/>
            <person name="Riley R."/>
            <person name="Tritt A."/>
            <person name="Adam C."/>
            <person name="Daum C."/>
            <person name="Floudas D."/>
            <person name="Sun H."/>
            <person name="Yadav J.S."/>
            <person name="Pangilinan J."/>
            <person name="Larsson K.H."/>
            <person name="Matsuura K."/>
            <person name="Barry K."/>
            <person name="Labutti K."/>
            <person name="Kuo R."/>
            <person name="Ohm R.A."/>
            <person name="Bhattacharya S.S."/>
            <person name="Shirouzu T."/>
            <person name="Yoshinaga Y."/>
            <person name="Martin F.M."/>
            <person name="Grigoriev I.V."/>
            <person name="Hibbett D.S."/>
        </authorList>
    </citation>
    <scope>NUCLEOTIDE SEQUENCE [LARGE SCALE GENOMIC DNA]</scope>
    <source>
        <strain evidence="6 7">HHB12733</strain>
    </source>
</reference>
<dbReference type="OrthoDB" id="417208at2759"/>
<dbReference type="Gene3D" id="2.160.10.10">
    <property type="entry name" value="Hexapeptide repeat proteins"/>
    <property type="match status" value="1"/>
</dbReference>
<dbReference type="InParanoid" id="A0A165CH95"/>
<dbReference type="STRING" id="1353952.A0A165CH95"/>
<dbReference type="InterPro" id="IPR011004">
    <property type="entry name" value="Trimer_LpxA-like_sf"/>
</dbReference>
<dbReference type="InterPro" id="IPR047125">
    <property type="entry name" value="DCTN5"/>
</dbReference>
<organism evidence="6 7">
    <name type="scientific">Calocera cornea HHB12733</name>
    <dbReference type="NCBI Taxonomy" id="1353952"/>
    <lineage>
        <taxon>Eukaryota</taxon>
        <taxon>Fungi</taxon>
        <taxon>Dikarya</taxon>
        <taxon>Basidiomycota</taxon>
        <taxon>Agaricomycotina</taxon>
        <taxon>Dacrymycetes</taxon>
        <taxon>Dacrymycetales</taxon>
        <taxon>Dacrymycetaceae</taxon>
        <taxon>Calocera</taxon>
    </lineage>
</organism>
<feature type="non-terminal residue" evidence="6">
    <location>
        <position position="1"/>
    </location>
</feature>
<accession>A0A165CH95</accession>
<evidence type="ECO:0000256" key="1">
    <source>
        <dbReference type="ARBA" id="ARBA00004245"/>
    </source>
</evidence>
<dbReference type="SUPFAM" id="SSF51161">
    <property type="entry name" value="Trimeric LpxA-like enzymes"/>
    <property type="match status" value="1"/>
</dbReference>
<evidence type="ECO:0000313" key="6">
    <source>
        <dbReference type="EMBL" id="KZT50791.1"/>
    </source>
</evidence>
<keyword evidence="2" id="KW-0963">Cytoplasm</keyword>
<comment type="subcellular location">
    <subcellularLocation>
        <location evidence="1">Cytoplasm</location>
        <location evidence="1">Cytoskeleton</location>
    </subcellularLocation>
</comment>
<keyword evidence="3" id="KW-0206">Cytoskeleton</keyword>
<proteinExistence type="inferred from homology"/>
<feature type="non-terminal residue" evidence="6">
    <location>
        <position position="93"/>
    </location>
</feature>
<sequence length="93" mass="9955">PERKTLLNLGKYVLVGTQTVIEPSRLEYKGRDVYLPGHIGDYTIIGMGAKVKAYYIGNFVSIGKDSIIGDRVIIQDGAHIGDGVVVPAGTVVP</sequence>
<evidence type="ECO:0000256" key="3">
    <source>
        <dbReference type="ARBA" id="ARBA00023212"/>
    </source>
</evidence>
<gene>
    <name evidence="6" type="ORF">CALCODRAFT_407022</name>
</gene>
<comment type="similarity">
    <text evidence="4">Belongs to the dynactin subunits 5/6 family. Dynactin subunit 5 subfamily.</text>
</comment>
<evidence type="ECO:0000256" key="2">
    <source>
        <dbReference type="ARBA" id="ARBA00022490"/>
    </source>
</evidence>
<dbReference type="PANTHER" id="PTHR46126:SF1">
    <property type="entry name" value="DYNACTIN SUBUNIT 5"/>
    <property type="match status" value="1"/>
</dbReference>
<evidence type="ECO:0000256" key="5">
    <source>
        <dbReference type="ARBA" id="ARBA00034865"/>
    </source>
</evidence>
<dbReference type="GO" id="GO:0005869">
    <property type="term" value="C:dynactin complex"/>
    <property type="evidence" value="ECO:0007669"/>
    <property type="project" value="TreeGrafter"/>
</dbReference>
<name>A0A165CH95_9BASI</name>
<dbReference type="Proteomes" id="UP000076842">
    <property type="component" value="Unassembled WGS sequence"/>
</dbReference>
<protein>
    <recommendedName>
        <fullName evidence="5">Dynactin subunit 5</fullName>
    </recommendedName>
</protein>
<dbReference type="Pfam" id="PF21711">
    <property type="entry name" value="DCTN5"/>
    <property type="match status" value="1"/>
</dbReference>
<dbReference type="AlphaFoldDB" id="A0A165CH95"/>
<keyword evidence="7" id="KW-1185">Reference proteome</keyword>